<dbReference type="Gene3D" id="3.90.1530.30">
    <property type="match status" value="1"/>
</dbReference>
<comment type="caution">
    <text evidence="6">The sequence shown here is derived from an EMBL/GenBank/DDBJ whole genome shotgun (WGS) entry which is preliminary data.</text>
</comment>
<keyword evidence="3" id="KW-0238">DNA-binding</keyword>
<evidence type="ECO:0000313" key="7">
    <source>
        <dbReference type="Proteomes" id="UP001484097"/>
    </source>
</evidence>
<organism evidence="6 7">
    <name type="scientific">Citricoccus nitrophenolicus</name>
    <dbReference type="NCBI Taxonomy" id="863575"/>
    <lineage>
        <taxon>Bacteria</taxon>
        <taxon>Bacillati</taxon>
        <taxon>Actinomycetota</taxon>
        <taxon>Actinomycetes</taxon>
        <taxon>Micrococcales</taxon>
        <taxon>Micrococcaceae</taxon>
        <taxon>Citricoccus</taxon>
    </lineage>
</organism>
<feature type="compositionally biased region" description="Polar residues" evidence="4">
    <location>
        <begin position="182"/>
        <end position="196"/>
    </location>
</feature>
<proteinExistence type="inferred from homology"/>
<name>A0ABV0IFI3_9MICC</name>
<dbReference type="Pfam" id="PF23552">
    <property type="entry name" value="ParB_C"/>
    <property type="match status" value="1"/>
</dbReference>
<feature type="compositionally biased region" description="Polar residues" evidence="4">
    <location>
        <begin position="216"/>
        <end position="244"/>
    </location>
</feature>
<protein>
    <submittedName>
        <fullName evidence="6">ParB/RepB/Spo0J family partition protein</fullName>
    </submittedName>
</protein>
<feature type="compositionally biased region" description="Polar residues" evidence="4">
    <location>
        <begin position="34"/>
        <end position="57"/>
    </location>
</feature>
<keyword evidence="7" id="KW-1185">Reference proteome</keyword>
<dbReference type="CDD" id="cd16393">
    <property type="entry name" value="SPO0J_N"/>
    <property type="match status" value="1"/>
</dbReference>
<sequence>MKKNRRGLGRGIEALIQSTAPEQEASDGIDATDATLSSGATGAADSTVTTSDLSESTAQRRTDDPVERAASRNRTPAEAVESTTSEPVSASTQTDESADTAPRDMPDDSSEDARGSADRPDLMSRYLSGRPSAGDTTVVPRETRRPVDVFFPDRRAGENVDLVGPGTGQRRPRSRPSMPALQPSTASGTTKANGNTGRDARRQLDQVEPAVDGTAPSEQQLPSETSAPQETGSTTPATGRSMGSSGEAELRSIPVADIHPNPRQPRDVFDEDDMDELVASIGQVGVLQPVVVRQVEGPSPFELVMGERRWRASQRAGLTEIPAIVRHTADTDLLRDALLENLHRSQLNPLEEAAAYEQLLEDFNCTQDELSSRIGRSRPQITNTLRLLRLPPLVQRRVASGVLSAGHARALLSLVDPAEMERLAQKVVSEGLSVRATEELVSLQDGVRQVKPQSRNKRTDRHERLDYLANSLTDRLDTTVKITLGARKGKIAIDFASVDDLNRIMDLIGQSEANGA</sequence>
<reference evidence="6 7" key="1">
    <citation type="submission" date="2024-05" db="EMBL/GenBank/DDBJ databases">
        <authorList>
            <person name="Yi C."/>
        </authorList>
    </citation>
    <scope>NUCLEOTIDE SEQUENCE [LARGE SCALE GENOMIC DNA]</scope>
    <source>
        <strain evidence="6 7">XS13</strain>
    </source>
</reference>
<evidence type="ECO:0000259" key="5">
    <source>
        <dbReference type="SMART" id="SM00470"/>
    </source>
</evidence>
<dbReference type="EMBL" id="JBDXMX010000002">
    <property type="protein sequence ID" value="MEO9246918.1"/>
    <property type="molecule type" value="Genomic_DNA"/>
</dbReference>
<dbReference type="SUPFAM" id="SSF110849">
    <property type="entry name" value="ParB/Sulfiredoxin"/>
    <property type="match status" value="1"/>
</dbReference>
<feature type="compositionally biased region" description="Polar residues" evidence="4">
    <location>
        <begin position="81"/>
        <end position="95"/>
    </location>
</feature>
<dbReference type="InterPro" id="IPR050336">
    <property type="entry name" value="Chromosome_partition/occlusion"/>
</dbReference>
<dbReference type="Gene3D" id="1.10.10.2830">
    <property type="match status" value="1"/>
</dbReference>
<dbReference type="InterPro" id="IPR004437">
    <property type="entry name" value="ParB/RepB/Spo0J"/>
</dbReference>
<dbReference type="Proteomes" id="UP001484097">
    <property type="component" value="Unassembled WGS sequence"/>
</dbReference>
<feature type="region of interest" description="Disordered" evidence="4">
    <location>
        <begin position="209"/>
        <end position="269"/>
    </location>
</feature>
<evidence type="ECO:0000256" key="3">
    <source>
        <dbReference type="ARBA" id="ARBA00023125"/>
    </source>
</evidence>
<keyword evidence="2" id="KW-0159">Chromosome partition</keyword>
<feature type="compositionally biased region" description="Basic and acidic residues" evidence="4">
    <location>
        <begin position="101"/>
        <end position="122"/>
    </location>
</feature>
<evidence type="ECO:0000256" key="4">
    <source>
        <dbReference type="SAM" id="MobiDB-lite"/>
    </source>
</evidence>
<feature type="compositionally biased region" description="Basic and acidic residues" evidence="4">
    <location>
        <begin position="58"/>
        <end position="70"/>
    </location>
</feature>
<evidence type="ECO:0000313" key="6">
    <source>
        <dbReference type="EMBL" id="MEO9246918.1"/>
    </source>
</evidence>
<dbReference type="SUPFAM" id="SSF109709">
    <property type="entry name" value="KorB DNA-binding domain-like"/>
    <property type="match status" value="1"/>
</dbReference>
<dbReference type="InterPro" id="IPR036086">
    <property type="entry name" value="ParB/Sulfiredoxin_sf"/>
</dbReference>
<dbReference type="Pfam" id="PF02195">
    <property type="entry name" value="ParB_N"/>
    <property type="match status" value="1"/>
</dbReference>
<feature type="compositionally biased region" description="Basic and acidic residues" evidence="4">
    <location>
        <begin position="141"/>
        <end position="158"/>
    </location>
</feature>
<dbReference type="NCBIfam" id="TIGR00180">
    <property type="entry name" value="parB_part"/>
    <property type="match status" value="1"/>
</dbReference>
<dbReference type="InterPro" id="IPR057240">
    <property type="entry name" value="ParB_dimer_C"/>
</dbReference>
<dbReference type="Pfam" id="PF17762">
    <property type="entry name" value="HTH_ParB"/>
    <property type="match status" value="1"/>
</dbReference>
<dbReference type="SMART" id="SM00470">
    <property type="entry name" value="ParB"/>
    <property type="match status" value="1"/>
</dbReference>
<accession>A0ABV0IFI3</accession>
<gene>
    <name evidence="6" type="ORF">ABDK96_04415</name>
</gene>
<dbReference type="PANTHER" id="PTHR33375">
    <property type="entry name" value="CHROMOSOME-PARTITIONING PROTEIN PARB-RELATED"/>
    <property type="match status" value="1"/>
</dbReference>
<dbReference type="InterPro" id="IPR041468">
    <property type="entry name" value="HTH_ParB/Spo0J"/>
</dbReference>
<feature type="region of interest" description="Disordered" evidence="4">
    <location>
        <begin position="1"/>
        <end position="197"/>
    </location>
</feature>
<dbReference type="PANTHER" id="PTHR33375:SF1">
    <property type="entry name" value="CHROMOSOME-PARTITIONING PROTEIN PARB-RELATED"/>
    <property type="match status" value="1"/>
</dbReference>
<evidence type="ECO:0000256" key="1">
    <source>
        <dbReference type="ARBA" id="ARBA00006295"/>
    </source>
</evidence>
<dbReference type="InterPro" id="IPR003115">
    <property type="entry name" value="ParB_N"/>
</dbReference>
<feature type="domain" description="ParB-like N-terminal" evidence="5">
    <location>
        <begin position="251"/>
        <end position="342"/>
    </location>
</feature>
<comment type="similarity">
    <text evidence="1">Belongs to the ParB family.</text>
</comment>
<evidence type="ECO:0000256" key="2">
    <source>
        <dbReference type="ARBA" id="ARBA00022829"/>
    </source>
</evidence>